<dbReference type="GO" id="GO:0008168">
    <property type="term" value="F:methyltransferase activity"/>
    <property type="evidence" value="ECO:0007669"/>
    <property type="project" value="UniProtKB-KW"/>
</dbReference>
<dbReference type="RefSeq" id="WP_068536233.1">
    <property type="nucleotide sequence ID" value="NZ_LVJH01000048.1"/>
</dbReference>
<protein>
    <recommendedName>
        <fullName evidence="4">Methyltransferase domain-containing protein</fullName>
    </recommendedName>
</protein>
<organism evidence="5 6">
    <name type="scientific">Paenibacillus glacialis</name>
    <dbReference type="NCBI Taxonomy" id="494026"/>
    <lineage>
        <taxon>Bacteria</taxon>
        <taxon>Bacillati</taxon>
        <taxon>Bacillota</taxon>
        <taxon>Bacilli</taxon>
        <taxon>Bacillales</taxon>
        <taxon>Paenibacillaceae</taxon>
        <taxon>Paenibacillus</taxon>
    </lineage>
</organism>
<dbReference type="SUPFAM" id="SSF53335">
    <property type="entry name" value="S-adenosyl-L-methionine-dependent methyltransferases"/>
    <property type="match status" value="1"/>
</dbReference>
<evidence type="ECO:0000256" key="1">
    <source>
        <dbReference type="ARBA" id="ARBA00022603"/>
    </source>
</evidence>
<dbReference type="PANTHER" id="PTHR43464:SF19">
    <property type="entry name" value="UBIQUINONE BIOSYNTHESIS O-METHYLTRANSFERASE, MITOCHONDRIAL"/>
    <property type="match status" value="1"/>
</dbReference>
<feature type="domain" description="Methyltransferase" evidence="4">
    <location>
        <begin position="61"/>
        <end position="155"/>
    </location>
</feature>
<sequence>MNRIKDTKDVISMLDHLFRSPAPWWNKFYEDKSKGVPFFIDYPDENLVSYFNSDRFKPINVLELGSGNGRNAIYMTEQGCRVDAVDISQEAVEWARNNAISKNVSVNFICGNVFELELDETTYDLVYDSGLLHHLVPHQRFKYIDIINRVLKPNGLFGIVCFADGFEEISGVHTRTDESIYRVYSMQGGIAYTQEDLREILSDHFEEVEIRHMKECSNDEKLFGKGFLWASLWKRKS</sequence>
<accession>A0A162M4S1</accession>
<keyword evidence="1" id="KW-0489">Methyltransferase</keyword>
<dbReference type="InterPro" id="IPR029063">
    <property type="entry name" value="SAM-dependent_MTases_sf"/>
</dbReference>
<evidence type="ECO:0000313" key="5">
    <source>
        <dbReference type="EMBL" id="OAB38383.1"/>
    </source>
</evidence>
<dbReference type="GO" id="GO:0032259">
    <property type="term" value="P:methylation"/>
    <property type="evidence" value="ECO:0007669"/>
    <property type="project" value="UniProtKB-KW"/>
</dbReference>
<dbReference type="Proteomes" id="UP000076967">
    <property type="component" value="Unassembled WGS sequence"/>
</dbReference>
<evidence type="ECO:0000313" key="6">
    <source>
        <dbReference type="Proteomes" id="UP000076967"/>
    </source>
</evidence>
<evidence type="ECO:0000256" key="2">
    <source>
        <dbReference type="ARBA" id="ARBA00022679"/>
    </source>
</evidence>
<comment type="caution">
    <text evidence="5">The sequence shown here is derived from an EMBL/GenBank/DDBJ whole genome shotgun (WGS) entry which is preliminary data.</text>
</comment>
<evidence type="ECO:0000259" key="4">
    <source>
        <dbReference type="Pfam" id="PF13649"/>
    </source>
</evidence>
<dbReference type="EMBL" id="LVJH01000048">
    <property type="protein sequence ID" value="OAB38383.1"/>
    <property type="molecule type" value="Genomic_DNA"/>
</dbReference>
<dbReference type="PANTHER" id="PTHR43464">
    <property type="entry name" value="METHYLTRANSFERASE"/>
    <property type="match status" value="1"/>
</dbReference>
<keyword evidence="2" id="KW-0808">Transferase</keyword>
<reference evidence="5 6" key="1">
    <citation type="submission" date="2016-03" db="EMBL/GenBank/DDBJ databases">
        <title>Draft genome sequence of Paenibacillus glacialis DSM 22343.</title>
        <authorList>
            <person name="Shin S.-K."/>
            <person name="Yi H."/>
        </authorList>
    </citation>
    <scope>NUCLEOTIDE SEQUENCE [LARGE SCALE GENOMIC DNA]</scope>
    <source>
        <strain evidence="5 6">DSM 22343</strain>
    </source>
</reference>
<name>A0A162M4S1_9BACL</name>
<dbReference type="InterPro" id="IPR041698">
    <property type="entry name" value="Methyltransf_25"/>
</dbReference>
<dbReference type="AlphaFoldDB" id="A0A162M4S1"/>
<evidence type="ECO:0000256" key="3">
    <source>
        <dbReference type="ARBA" id="ARBA00022691"/>
    </source>
</evidence>
<dbReference type="Pfam" id="PF13649">
    <property type="entry name" value="Methyltransf_25"/>
    <property type="match status" value="1"/>
</dbReference>
<dbReference type="STRING" id="494026.PGLA_20005"/>
<keyword evidence="3" id="KW-0949">S-adenosyl-L-methionine</keyword>
<gene>
    <name evidence="5" type="ORF">PGLA_20005</name>
</gene>
<dbReference type="CDD" id="cd02440">
    <property type="entry name" value="AdoMet_MTases"/>
    <property type="match status" value="1"/>
</dbReference>
<proteinExistence type="predicted"/>
<dbReference type="Gene3D" id="3.40.50.150">
    <property type="entry name" value="Vaccinia Virus protein VP39"/>
    <property type="match status" value="1"/>
</dbReference>
<keyword evidence="6" id="KW-1185">Reference proteome</keyword>